<evidence type="ECO:0000313" key="6">
    <source>
        <dbReference type="Proteomes" id="UP001319861"/>
    </source>
</evidence>
<gene>
    <name evidence="5" type="ORF">SCMU_04480</name>
</gene>
<dbReference type="InterPro" id="IPR029058">
    <property type="entry name" value="AB_hydrolase_fold"/>
</dbReference>
<keyword evidence="6" id="KW-1185">Reference proteome</keyword>
<keyword evidence="2" id="KW-0378">Hydrolase</keyword>
<dbReference type="PANTHER" id="PTHR48081">
    <property type="entry name" value="AB HYDROLASE SUPERFAMILY PROTEIN C4A8.06C"/>
    <property type="match status" value="1"/>
</dbReference>
<dbReference type="InterPro" id="IPR049492">
    <property type="entry name" value="BD-FAE-like_dom"/>
</dbReference>
<dbReference type="EMBL" id="AP024525">
    <property type="protein sequence ID" value="BCT74606.1"/>
    <property type="molecule type" value="Genomic_DNA"/>
</dbReference>
<organism evidence="5 6">
    <name type="scientific">Sinomonas cyclohexanicum</name>
    <name type="common">Corynebacterium cyclohexanicum</name>
    <dbReference type="NCBI Taxonomy" id="322009"/>
    <lineage>
        <taxon>Bacteria</taxon>
        <taxon>Bacillati</taxon>
        <taxon>Actinomycetota</taxon>
        <taxon>Actinomycetes</taxon>
        <taxon>Micrococcales</taxon>
        <taxon>Micrococcaceae</taxon>
        <taxon>Sinomonas</taxon>
    </lineage>
</organism>
<comment type="similarity">
    <text evidence="1">Belongs to the 'GDXG' lipolytic enzyme family.</text>
</comment>
<dbReference type="SUPFAM" id="SSF53474">
    <property type="entry name" value="alpha/beta-Hydrolases"/>
    <property type="match status" value="1"/>
</dbReference>
<dbReference type="InterPro" id="IPR033140">
    <property type="entry name" value="Lipase_GDXG_put_SER_AS"/>
</dbReference>
<feature type="domain" description="BD-FAE-like" evidence="4">
    <location>
        <begin position="80"/>
        <end position="176"/>
    </location>
</feature>
<dbReference type="Proteomes" id="UP001319861">
    <property type="component" value="Chromosome"/>
</dbReference>
<reference evidence="5 6" key="1">
    <citation type="journal article" date="2021" name="J. Biosci. Bioeng.">
        <title>Identification and characterization of a chc gene cluster responsible for the aromatization pathway of cyclohexanecarboxylate degradation in Sinomonas cyclohexanicum ATCC 51369.</title>
        <authorList>
            <person name="Yamamoto T."/>
            <person name="Hasegawa Y."/>
            <person name="Lau P.C.K."/>
            <person name="Iwaki H."/>
        </authorList>
    </citation>
    <scope>NUCLEOTIDE SEQUENCE [LARGE SCALE GENOMIC DNA]</scope>
    <source>
        <strain evidence="5 6">ATCC 51369</strain>
    </source>
</reference>
<evidence type="ECO:0000256" key="3">
    <source>
        <dbReference type="PROSITE-ProRule" id="PRU10038"/>
    </source>
</evidence>
<evidence type="ECO:0000256" key="2">
    <source>
        <dbReference type="ARBA" id="ARBA00022801"/>
    </source>
</evidence>
<dbReference type="InterPro" id="IPR050300">
    <property type="entry name" value="GDXG_lipolytic_enzyme"/>
</dbReference>
<proteinExistence type="inferred from homology"/>
<evidence type="ECO:0000313" key="5">
    <source>
        <dbReference type="EMBL" id="BCT74606.1"/>
    </source>
</evidence>
<dbReference type="Gene3D" id="3.40.50.1820">
    <property type="entry name" value="alpha/beta hydrolase"/>
    <property type="match status" value="1"/>
</dbReference>
<evidence type="ECO:0000259" key="4">
    <source>
        <dbReference type="Pfam" id="PF20434"/>
    </source>
</evidence>
<accession>A0ABM7PQY9</accession>
<dbReference type="PANTHER" id="PTHR48081:SF6">
    <property type="entry name" value="PEPTIDASE S9 PROLYL OLIGOPEPTIDASE CATALYTIC DOMAIN-CONTAINING PROTEIN"/>
    <property type="match status" value="1"/>
</dbReference>
<name>A0ABM7PQY9_SINCY</name>
<evidence type="ECO:0000256" key="1">
    <source>
        <dbReference type="ARBA" id="ARBA00010515"/>
    </source>
</evidence>
<dbReference type="PROSITE" id="PS01174">
    <property type="entry name" value="LIPASE_GDXG_SER"/>
    <property type="match status" value="1"/>
</dbReference>
<feature type="active site" evidence="3">
    <location>
        <position position="164"/>
    </location>
</feature>
<dbReference type="Pfam" id="PF20434">
    <property type="entry name" value="BD-FAE"/>
    <property type="match status" value="1"/>
</dbReference>
<protein>
    <recommendedName>
        <fullName evidence="4">BD-FAE-like domain-containing protein</fullName>
    </recommendedName>
</protein>
<sequence>MSMGAAGLLALHSPVPAARLIRRVFTKGAEATVREMRPYVPDAPRSEQLDLAFAPDRPAATLDVFGPGAASSRERDSAHDGAPRPAVVWVHGGAWISGGKEDVAPYLRILASHGYIAVGLGYPIAPETGYPGAVRTLNAALAYLVEHAAELGIDPQRIVLAGDSAGAQLASQLAVLTVNPD</sequence>